<keyword evidence="1" id="KW-0812">Transmembrane</keyword>
<sequence>MSNAGWKLPAIGWWLASFIFLCSRLTSETVTQSSVVEPLHSSTIASSAAWGPPLSKLEFAQAWAYWPNWIVAALVAALIAVIARRTAARHSSWLAAWILLALSLSARLDQLIAVILVVLACSRVAPADLPRSRTATLITALVVSLAAMLTTIEFGIVLVVVFLGLLSAASPHSTSVFNSVVRKALAGILVATPFVVASFIQPSFFHAMIRPLTAACYSVDHQILPSLVHSFGRGSDWPAAFCLLLVAGAAIRYAWKQADVERALLVIFLGIIGIVSRAYLWLALAGTATFYIGRLRHEVRVSPVTATRNRIVAQLASVFIAVVHLYWTTNVPEDEFAAATAERRMVDTGSWRIKGSILLTNLDHAGDWNSMQAPANTSLLMDNRWDVNRTELLEYVGVCQDLMDGRRHSYRRSDGAWGGFAERLGEWEPSLIVLDSQQLQAIRRLSVDPNWNVLSIDARRTIFGNPTSPQVRAQAQRAGELFYFLEWPNSRQGVAADGVLELGTPSDATKVAAVFNAIRLPYAALRALPDDKAIQTELVRVWCYVELAHRALRQTGRLSLIDQARAVSGLRTLEENRWLTTSQRRDVDTRLRSLTEQVSDSVLVPGDGISAAEQEIRILLADGRLQEVRESLQALETEAIREFYAAIEACCSSLSSAALKRMELATASSELPQQLQEEGYFYLGGLALELRMPGKAGEFLLQSRDTNDTSPRKSLRDLYLRQLLLISN</sequence>
<evidence type="ECO:0000313" key="2">
    <source>
        <dbReference type="EMBL" id="APZ93755.1"/>
    </source>
</evidence>
<name>A0A1P8WI70_9PLAN</name>
<proteinExistence type="predicted"/>
<feature type="transmembrane region" description="Helical" evidence="1">
    <location>
        <begin position="180"/>
        <end position="200"/>
    </location>
</feature>
<gene>
    <name evidence="2" type="ORF">Fuma_03373</name>
</gene>
<keyword evidence="1" id="KW-1133">Transmembrane helix</keyword>
<keyword evidence="3" id="KW-1185">Reference proteome</keyword>
<dbReference type="EMBL" id="CP017641">
    <property type="protein sequence ID" value="APZ93755.1"/>
    <property type="molecule type" value="Genomic_DNA"/>
</dbReference>
<feature type="transmembrane region" description="Helical" evidence="1">
    <location>
        <begin position="237"/>
        <end position="255"/>
    </location>
</feature>
<feature type="transmembrane region" description="Helical" evidence="1">
    <location>
        <begin position="264"/>
        <end position="291"/>
    </location>
</feature>
<dbReference type="KEGG" id="fmr:Fuma_03373"/>
<evidence type="ECO:0000256" key="1">
    <source>
        <dbReference type="SAM" id="Phobius"/>
    </source>
</evidence>
<dbReference type="Proteomes" id="UP000187735">
    <property type="component" value="Chromosome"/>
</dbReference>
<evidence type="ECO:0000313" key="3">
    <source>
        <dbReference type="Proteomes" id="UP000187735"/>
    </source>
</evidence>
<dbReference type="AlphaFoldDB" id="A0A1P8WI70"/>
<feature type="transmembrane region" description="Helical" evidence="1">
    <location>
        <begin position="94"/>
        <end position="120"/>
    </location>
</feature>
<protein>
    <recommendedName>
        <fullName evidence="4">Transmembrane protein</fullName>
    </recommendedName>
</protein>
<dbReference type="RefSeq" id="WP_077025170.1">
    <property type="nucleotide sequence ID" value="NZ_CP017641.1"/>
</dbReference>
<reference evidence="2 3" key="1">
    <citation type="journal article" date="2016" name="Front. Microbiol.">
        <title>Fuerstia marisgermanicae gen. nov., sp. nov., an Unusual Member of the Phylum Planctomycetes from the German Wadden Sea.</title>
        <authorList>
            <person name="Kohn T."/>
            <person name="Heuer A."/>
            <person name="Jogler M."/>
            <person name="Vollmers J."/>
            <person name="Boedeker C."/>
            <person name="Bunk B."/>
            <person name="Rast P."/>
            <person name="Borchert D."/>
            <person name="Glockner I."/>
            <person name="Freese H.M."/>
            <person name="Klenk H.P."/>
            <person name="Overmann J."/>
            <person name="Kaster A.K."/>
            <person name="Rohde M."/>
            <person name="Wiegand S."/>
            <person name="Jogler C."/>
        </authorList>
    </citation>
    <scope>NUCLEOTIDE SEQUENCE [LARGE SCALE GENOMIC DNA]</scope>
    <source>
        <strain evidence="2 3">NH11</strain>
    </source>
</reference>
<organism evidence="2 3">
    <name type="scientific">Fuerstiella marisgermanici</name>
    <dbReference type="NCBI Taxonomy" id="1891926"/>
    <lineage>
        <taxon>Bacteria</taxon>
        <taxon>Pseudomonadati</taxon>
        <taxon>Planctomycetota</taxon>
        <taxon>Planctomycetia</taxon>
        <taxon>Planctomycetales</taxon>
        <taxon>Planctomycetaceae</taxon>
        <taxon>Fuerstiella</taxon>
    </lineage>
</organism>
<dbReference type="OrthoDB" id="225799at2"/>
<dbReference type="STRING" id="1891926.Fuma_03373"/>
<evidence type="ECO:0008006" key="4">
    <source>
        <dbReference type="Google" id="ProtNLM"/>
    </source>
</evidence>
<keyword evidence="1" id="KW-0472">Membrane</keyword>
<accession>A0A1P8WI70</accession>
<feature type="transmembrane region" description="Helical" evidence="1">
    <location>
        <begin position="63"/>
        <end position="82"/>
    </location>
</feature>
<feature type="transmembrane region" description="Helical" evidence="1">
    <location>
        <begin position="140"/>
        <end position="168"/>
    </location>
</feature>